<evidence type="ECO:0000313" key="2">
    <source>
        <dbReference type="EMBL" id="KIY99150.1"/>
    </source>
</evidence>
<name>A0A0D2MYF3_9CHLO</name>
<sequence length="111" mass="11754">MGPPWRPAPRDDVSGDVSGPAASSPPSRGGPRAAAAAAGPAPAQGLFPGRPRGRVLFLTDKAGSTSGRRLAAWGPLRATGIHLAISLAWYITQDAEKVEELYERLYTDKYR</sequence>
<dbReference type="KEGG" id="mng:MNEG_8812"/>
<dbReference type="EMBL" id="KK101937">
    <property type="protein sequence ID" value="KIY99150.1"/>
    <property type="molecule type" value="Genomic_DNA"/>
</dbReference>
<accession>A0A0D2MYF3</accession>
<protein>
    <submittedName>
        <fullName evidence="2">Uncharacterized protein</fullName>
    </submittedName>
</protein>
<organism evidence="2 3">
    <name type="scientific">Monoraphidium neglectum</name>
    <dbReference type="NCBI Taxonomy" id="145388"/>
    <lineage>
        <taxon>Eukaryota</taxon>
        <taxon>Viridiplantae</taxon>
        <taxon>Chlorophyta</taxon>
        <taxon>core chlorophytes</taxon>
        <taxon>Chlorophyceae</taxon>
        <taxon>CS clade</taxon>
        <taxon>Sphaeropleales</taxon>
        <taxon>Selenastraceae</taxon>
        <taxon>Monoraphidium</taxon>
    </lineage>
</organism>
<dbReference type="OrthoDB" id="191769at2759"/>
<evidence type="ECO:0000256" key="1">
    <source>
        <dbReference type="SAM" id="MobiDB-lite"/>
    </source>
</evidence>
<feature type="region of interest" description="Disordered" evidence="1">
    <location>
        <begin position="1"/>
        <end position="51"/>
    </location>
</feature>
<dbReference type="STRING" id="145388.A0A0D2MYF3"/>
<gene>
    <name evidence="2" type="ORF">MNEG_8812</name>
</gene>
<dbReference type="Proteomes" id="UP000054498">
    <property type="component" value="Unassembled WGS sequence"/>
</dbReference>
<dbReference type="RefSeq" id="XP_013898170.1">
    <property type="nucleotide sequence ID" value="XM_014042716.1"/>
</dbReference>
<proteinExistence type="predicted"/>
<dbReference type="GeneID" id="25741687"/>
<keyword evidence="3" id="KW-1185">Reference proteome</keyword>
<evidence type="ECO:0000313" key="3">
    <source>
        <dbReference type="Proteomes" id="UP000054498"/>
    </source>
</evidence>
<feature type="compositionally biased region" description="Low complexity" evidence="1">
    <location>
        <begin position="18"/>
        <end position="43"/>
    </location>
</feature>
<reference evidence="2 3" key="1">
    <citation type="journal article" date="2013" name="BMC Genomics">
        <title>Reconstruction of the lipid metabolism for the microalga Monoraphidium neglectum from its genome sequence reveals characteristics suitable for biofuel production.</title>
        <authorList>
            <person name="Bogen C."/>
            <person name="Al-Dilaimi A."/>
            <person name="Albersmeier A."/>
            <person name="Wichmann J."/>
            <person name="Grundmann M."/>
            <person name="Rupp O."/>
            <person name="Lauersen K.J."/>
            <person name="Blifernez-Klassen O."/>
            <person name="Kalinowski J."/>
            <person name="Goesmann A."/>
            <person name="Mussgnug J.H."/>
            <person name="Kruse O."/>
        </authorList>
    </citation>
    <scope>NUCLEOTIDE SEQUENCE [LARGE SCALE GENOMIC DNA]</scope>
    <source>
        <strain evidence="2 3">SAG 48.87</strain>
    </source>
</reference>
<dbReference type="AlphaFoldDB" id="A0A0D2MYF3"/>